<comment type="caution">
    <text evidence="1">The sequence shown here is derived from an EMBL/GenBank/DDBJ whole genome shotgun (WGS) entry which is preliminary data.</text>
</comment>
<dbReference type="InterPro" id="IPR014858">
    <property type="entry name" value="BrxB"/>
</dbReference>
<proteinExistence type="predicted"/>
<sequence>MNLYDAVLAILEKRRVLKAIPHQEERRGTQRVLEDVAKFASPEKVAAYILEQTEPHAPGDVVLLTGAGEVFPFFRIHTLLHCMLADFDEVPVVAAYPGSFNGSSFQLFNRLPADNYYRAIDIS</sequence>
<reference evidence="1 2" key="1">
    <citation type="submission" date="2007-01" db="EMBL/GenBank/DDBJ databases">
        <title>Draft genome sequence of Collinsella aerofaciens (ATCC 25986).</title>
        <authorList>
            <person name="Sudarsanam P."/>
            <person name="Ley R."/>
            <person name="Guruge J."/>
            <person name="Turnbaugh P.J."/>
            <person name="Mahowald M."/>
            <person name="Liep D."/>
            <person name="Gordon J."/>
        </authorList>
    </citation>
    <scope>NUCLEOTIDE SEQUENCE [LARGE SCALE GENOMIC DNA]</scope>
    <source>
        <strain evidence="2">ATCC 25986 / DSM 3979 / JCM 10188 / KCTC 3647 / NCTC 11838 / VPI 1003</strain>
    </source>
</reference>
<evidence type="ECO:0000313" key="2">
    <source>
        <dbReference type="Proteomes" id="UP000002979"/>
    </source>
</evidence>
<organism evidence="1 2">
    <name type="scientific">Collinsella aerofaciens (strain ATCC 25986 / DSM 3979 / JCM 10188 / KCTC 3647 / NCTC 11838 / VPI 1003)</name>
    <dbReference type="NCBI Taxonomy" id="411903"/>
    <lineage>
        <taxon>Bacteria</taxon>
        <taxon>Bacillati</taxon>
        <taxon>Actinomycetota</taxon>
        <taxon>Coriobacteriia</taxon>
        <taxon>Coriobacteriales</taxon>
        <taxon>Coriobacteriaceae</taxon>
        <taxon>Collinsella</taxon>
    </lineage>
</organism>
<protein>
    <recommendedName>
        <fullName evidence="3">DUF1788 domain-containing protein</fullName>
    </recommendedName>
</protein>
<name>A4EAR4_COLAA</name>
<reference evidence="1 2" key="2">
    <citation type="submission" date="2007-04" db="EMBL/GenBank/DDBJ databases">
        <authorList>
            <person name="Fulton L."/>
            <person name="Clifton S."/>
            <person name="Fulton B."/>
            <person name="Xu J."/>
            <person name="Minx P."/>
            <person name="Mardis E.R."/>
            <person name="Wilson R.K."/>
        </authorList>
    </citation>
    <scope>NUCLEOTIDE SEQUENCE [LARGE SCALE GENOMIC DNA]</scope>
    <source>
        <strain evidence="2">ATCC 25986 / DSM 3979 / JCM 10188 / KCTC 3647 / NCTC 11838 / VPI 1003</strain>
    </source>
</reference>
<gene>
    <name evidence="1" type="ORF">COLAER_01522</name>
</gene>
<evidence type="ECO:0008006" key="3">
    <source>
        <dbReference type="Google" id="ProtNLM"/>
    </source>
</evidence>
<evidence type="ECO:0000313" key="1">
    <source>
        <dbReference type="EMBL" id="EBA39231.1"/>
    </source>
</evidence>
<dbReference type="Proteomes" id="UP000002979">
    <property type="component" value="Unassembled WGS sequence"/>
</dbReference>
<dbReference type="Pfam" id="PF08747">
    <property type="entry name" value="BrxB"/>
    <property type="match status" value="1"/>
</dbReference>
<dbReference type="AlphaFoldDB" id="A4EAR4"/>
<dbReference type="EMBL" id="AAVN02000006">
    <property type="protein sequence ID" value="EBA39231.1"/>
    <property type="molecule type" value="Genomic_DNA"/>
</dbReference>
<accession>A4EAR4</accession>